<dbReference type="AlphaFoldDB" id="A0A8H6CI33"/>
<evidence type="ECO:0000313" key="2">
    <source>
        <dbReference type="EMBL" id="KAF6223904.1"/>
    </source>
</evidence>
<reference evidence="2 3" key="1">
    <citation type="journal article" date="2020" name="Genomics">
        <title>Complete, high-quality genomes from long-read metagenomic sequencing of two wolf lichen thalli reveals enigmatic genome architecture.</title>
        <authorList>
            <person name="McKenzie S.K."/>
            <person name="Walston R.F."/>
            <person name="Allen J.L."/>
        </authorList>
    </citation>
    <scope>NUCLEOTIDE SEQUENCE [LARGE SCALE GENOMIC DNA]</scope>
    <source>
        <strain evidence="2">WasteWater2</strain>
    </source>
</reference>
<protein>
    <submittedName>
        <fullName evidence="2">Uncharacterized protein</fullName>
    </submittedName>
</protein>
<dbReference type="EMBL" id="JACCJC010000123">
    <property type="protein sequence ID" value="KAF6223904.1"/>
    <property type="molecule type" value="Genomic_DNA"/>
</dbReference>
<gene>
    <name evidence="2" type="ORF">HO173_013067</name>
</gene>
<proteinExistence type="predicted"/>
<dbReference type="Proteomes" id="UP000578531">
    <property type="component" value="Unassembled WGS sequence"/>
</dbReference>
<comment type="caution">
    <text evidence="2">The sequence shown here is derived from an EMBL/GenBank/DDBJ whole genome shotgun (WGS) entry which is preliminary data.</text>
</comment>
<evidence type="ECO:0000313" key="3">
    <source>
        <dbReference type="Proteomes" id="UP000578531"/>
    </source>
</evidence>
<accession>A0A8H6CI33</accession>
<dbReference type="Gene3D" id="2.40.40.10">
    <property type="entry name" value="RlpA-like domain"/>
    <property type="match status" value="1"/>
</dbReference>
<name>A0A8H6CI33_9LECA</name>
<dbReference type="GeneID" id="59294699"/>
<feature type="region of interest" description="Disordered" evidence="1">
    <location>
        <begin position="1"/>
        <end position="25"/>
    </location>
</feature>
<feature type="region of interest" description="Disordered" evidence="1">
    <location>
        <begin position="146"/>
        <end position="227"/>
    </location>
</feature>
<dbReference type="InterPro" id="IPR036908">
    <property type="entry name" value="RlpA-like_sf"/>
</dbReference>
<feature type="region of interest" description="Disordered" evidence="1">
    <location>
        <begin position="78"/>
        <end position="122"/>
    </location>
</feature>
<organism evidence="2 3">
    <name type="scientific">Letharia columbiana</name>
    <dbReference type="NCBI Taxonomy" id="112416"/>
    <lineage>
        <taxon>Eukaryota</taxon>
        <taxon>Fungi</taxon>
        <taxon>Dikarya</taxon>
        <taxon>Ascomycota</taxon>
        <taxon>Pezizomycotina</taxon>
        <taxon>Lecanoromycetes</taxon>
        <taxon>OSLEUM clade</taxon>
        <taxon>Lecanoromycetidae</taxon>
        <taxon>Lecanorales</taxon>
        <taxon>Lecanorineae</taxon>
        <taxon>Parmeliaceae</taxon>
        <taxon>Letharia</taxon>
    </lineage>
</organism>
<feature type="compositionally biased region" description="Polar residues" evidence="1">
    <location>
        <begin position="163"/>
        <end position="188"/>
    </location>
</feature>
<evidence type="ECO:0000256" key="1">
    <source>
        <dbReference type="SAM" id="MobiDB-lite"/>
    </source>
</evidence>
<keyword evidence="3" id="KW-1185">Reference proteome</keyword>
<dbReference type="RefSeq" id="XP_037158216.1">
    <property type="nucleotide sequence ID" value="XM_037314896.1"/>
</dbReference>
<sequence>MTAAAAVLPALPQSWGPDRFRQPQQDGNLALSGKLVRAWDDRDLNLPVVHLDTPEPITEPLDLSDGLGFSWADEWRGGKRSLDEGNGNPNRDAPRKRDLFGGIDPGLLEAQDPTPSKSEGVSEDLIFQDAPQRKRDGTLQEALDDIIRPGEVNPPNPNDNPLRGTTISNHNAATGGTTQDTIVDTCQGCTDKDGHMSPNVFKAVDPNGMGNGRTMADQGGSAVGGKE</sequence>